<accession>A0A1I1H4E4</accession>
<evidence type="ECO:0008006" key="4">
    <source>
        <dbReference type="Google" id="ProtNLM"/>
    </source>
</evidence>
<dbReference type="AlphaFoldDB" id="A0A1I1H4E4"/>
<reference evidence="2 3" key="1">
    <citation type="submission" date="2016-10" db="EMBL/GenBank/DDBJ databases">
        <authorList>
            <person name="de Groot N.N."/>
        </authorList>
    </citation>
    <scope>NUCLEOTIDE SEQUENCE [LARGE SCALE GENOMIC DNA]</scope>
    <source>
        <strain evidence="2 3">DSM 6793</strain>
    </source>
</reference>
<proteinExistence type="predicted"/>
<feature type="signal peptide" evidence="1">
    <location>
        <begin position="1"/>
        <end position="27"/>
    </location>
</feature>
<keyword evidence="3" id="KW-1185">Reference proteome</keyword>
<organism evidence="2 3">
    <name type="scientific">Flexibacter flexilis DSM 6793</name>
    <dbReference type="NCBI Taxonomy" id="927664"/>
    <lineage>
        <taxon>Bacteria</taxon>
        <taxon>Pseudomonadati</taxon>
        <taxon>Bacteroidota</taxon>
        <taxon>Cytophagia</taxon>
        <taxon>Cytophagales</taxon>
        <taxon>Flexibacteraceae</taxon>
        <taxon>Flexibacter</taxon>
    </lineage>
</organism>
<evidence type="ECO:0000313" key="3">
    <source>
        <dbReference type="Proteomes" id="UP000199514"/>
    </source>
</evidence>
<feature type="chain" id="PRO_5011492407" description="Lipoprotein" evidence="1">
    <location>
        <begin position="28"/>
        <end position="411"/>
    </location>
</feature>
<name>A0A1I1H4E4_9BACT</name>
<evidence type="ECO:0000313" key="2">
    <source>
        <dbReference type="EMBL" id="SFC16050.1"/>
    </source>
</evidence>
<sequence>MFKKLILNKNRWWFACLLGLMVAACNSKPSQENTNKPTQSADTNTHAVINDTVTEPTPAAENIDSTAHWTASILAGLPISESSALASFQTAAWNKYRTQADSNWAKYNRRQTTKMTKWADIELANVRSQTHKVFYPFSGPDFLNVNTFFPEVDTIVMIGLEPLGALPALAAMSPDSANKLYPRVEKSLYSVLSFSFFQTISMAKDLKTQELNGTLPLITLFMARRNQTVVQTRYVHISPEGELQEASDSANGGVRGTEIIYQNPNTQKKQVLYYYSVNLVDFKLKQNKTFLAYLDRLGTVTTYLKSASYLLHKGYFSTVANVILNHSQFVLQDDSGMPLRHFPASEWDGMFYGTYDKPIDMFARHYQPDLYKAYHPAADSTGQTPHVRKLPFGIGYDWRVNASNLMLFTKK</sequence>
<dbReference type="PROSITE" id="PS51257">
    <property type="entry name" value="PROKAR_LIPOPROTEIN"/>
    <property type="match status" value="1"/>
</dbReference>
<dbReference type="Proteomes" id="UP000199514">
    <property type="component" value="Unassembled WGS sequence"/>
</dbReference>
<dbReference type="STRING" id="927664.SAMN05421780_103119"/>
<dbReference type="EMBL" id="FOLE01000003">
    <property type="protein sequence ID" value="SFC16050.1"/>
    <property type="molecule type" value="Genomic_DNA"/>
</dbReference>
<gene>
    <name evidence="2" type="ORF">SAMN05421780_103119</name>
</gene>
<protein>
    <recommendedName>
        <fullName evidence="4">Lipoprotein</fullName>
    </recommendedName>
</protein>
<keyword evidence="1" id="KW-0732">Signal</keyword>
<evidence type="ECO:0000256" key="1">
    <source>
        <dbReference type="SAM" id="SignalP"/>
    </source>
</evidence>